<protein>
    <recommendedName>
        <fullName evidence="7">Phosphatidic acid phosphatase type 2/haloperoxidase domain-containing protein</fullName>
    </recommendedName>
</protein>
<evidence type="ECO:0000259" key="7">
    <source>
        <dbReference type="SMART" id="SM00014"/>
    </source>
</evidence>
<dbReference type="AlphaFoldDB" id="A0A813YFD0"/>
<dbReference type="PANTHER" id="PTHR10165:SF103">
    <property type="entry name" value="PHOSPHOLIPID PHOSPHATASE HOMOLOG 1.2 HOMOLOG"/>
    <property type="match status" value="1"/>
</dbReference>
<feature type="transmembrane region" description="Helical" evidence="6">
    <location>
        <begin position="65"/>
        <end position="88"/>
    </location>
</feature>
<dbReference type="EMBL" id="CAJNOC010001684">
    <property type="protein sequence ID" value="CAF0883604.1"/>
    <property type="molecule type" value="Genomic_DNA"/>
</dbReference>
<dbReference type="GO" id="GO:0046839">
    <property type="term" value="P:phospholipid dephosphorylation"/>
    <property type="evidence" value="ECO:0007669"/>
    <property type="project" value="TreeGrafter"/>
</dbReference>
<dbReference type="Proteomes" id="UP000663879">
    <property type="component" value="Unassembled WGS sequence"/>
</dbReference>
<dbReference type="GO" id="GO:0008195">
    <property type="term" value="F:phosphatidate phosphatase activity"/>
    <property type="evidence" value="ECO:0007669"/>
    <property type="project" value="TreeGrafter"/>
</dbReference>
<proteinExistence type="inferred from homology"/>
<evidence type="ECO:0000256" key="1">
    <source>
        <dbReference type="ARBA" id="ARBA00004141"/>
    </source>
</evidence>
<dbReference type="GO" id="GO:0006644">
    <property type="term" value="P:phospholipid metabolic process"/>
    <property type="evidence" value="ECO:0007669"/>
    <property type="project" value="InterPro"/>
</dbReference>
<evidence type="ECO:0000256" key="3">
    <source>
        <dbReference type="ARBA" id="ARBA00022692"/>
    </source>
</evidence>
<dbReference type="OrthoDB" id="8907274at2759"/>
<keyword evidence="4 6" id="KW-1133">Transmembrane helix</keyword>
<dbReference type="InterPro" id="IPR000326">
    <property type="entry name" value="PAP2/HPO"/>
</dbReference>
<evidence type="ECO:0000256" key="5">
    <source>
        <dbReference type="ARBA" id="ARBA00023136"/>
    </source>
</evidence>
<dbReference type="InterPro" id="IPR036938">
    <property type="entry name" value="PAP2/HPO_sf"/>
</dbReference>
<comment type="subcellular location">
    <subcellularLocation>
        <location evidence="1">Membrane</location>
        <topology evidence="1">Multi-pass membrane protein</topology>
    </subcellularLocation>
</comment>
<evidence type="ECO:0000256" key="4">
    <source>
        <dbReference type="ARBA" id="ARBA00022989"/>
    </source>
</evidence>
<comment type="caution">
    <text evidence="8">The sequence shown here is derived from an EMBL/GenBank/DDBJ whole genome shotgun (WGS) entry which is preliminary data.</text>
</comment>
<feature type="transmembrane region" description="Helical" evidence="6">
    <location>
        <begin position="12"/>
        <end position="35"/>
    </location>
</feature>
<evidence type="ECO:0000313" key="9">
    <source>
        <dbReference type="Proteomes" id="UP000663879"/>
    </source>
</evidence>
<keyword evidence="9" id="KW-1185">Reference proteome</keyword>
<gene>
    <name evidence="8" type="ORF">OXX778_LOCUS10543</name>
</gene>
<keyword evidence="3 6" id="KW-0812">Transmembrane</keyword>
<dbReference type="GO" id="GO:0007165">
    <property type="term" value="P:signal transduction"/>
    <property type="evidence" value="ECO:0007669"/>
    <property type="project" value="TreeGrafter"/>
</dbReference>
<dbReference type="Gene3D" id="1.20.144.10">
    <property type="entry name" value="Phosphatidic acid phosphatase type 2/haloperoxidase"/>
    <property type="match status" value="1"/>
</dbReference>
<sequence>MPFKNSTVTNTYLIILTVLVPFVFMTVTEILRTAYMKLKHSKLSMHNKYRIIIKKNRIIELNEQFGNLIINYSAYLFGLLCTLIITLIGKKTIGRLRPNFLDVCKPNGNPYKLLCDTQNTGNTYLIPGEHFKCLNLDLSGIIESRKSFPSGHSSSIFYSMIFLIFYVHKFWNKRNLGFIPQFFQFVCFATAWFVALSRVTDNKHHPTDVLAGTVLGIIIACFTFYYLNLFYRKYNFRTKYDLPNANLEMKKMDMGESGDFRASNGIKLI</sequence>
<feature type="transmembrane region" description="Helical" evidence="6">
    <location>
        <begin position="209"/>
        <end position="231"/>
    </location>
</feature>
<dbReference type="PANTHER" id="PTHR10165">
    <property type="entry name" value="LIPID PHOSPHATE PHOSPHATASE"/>
    <property type="match status" value="1"/>
</dbReference>
<comment type="similarity">
    <text evidence="2">Belongs to the PA-phosphatase related phosphoesterase family.</text>
</comment>
<evidence type="ECO:0000256" key="6">
    <source>
        <dbReference type="SAM" id="Phobius"/>
    </source>
</evidence>
<dbReference type="CDD" id="cd03384">
    <property type="entry name" value="PAP2_wunen"/>
    <property type="match status" value="1"/>
</dbReference>
<dbReference type="InterPro" id="IPR043216">
    <property type="entry name" value="PAP-like"/>
</dbReference>
<organism evidence="8 9">
    <name type="scientific">Brachionus calyciflorus</name>
    <dbReference type="NCBI Taxonomy" id="104777"/>
    <lineage>
        <taxon>Eukaryota</taxon>
        <taxon>Metazoa</taxon>
        <taxon>Spiralia</taxon>
        <taxon>Gnathifera</taxon>
        <taxon>Rotifera</taxon>
        <taxon>Eurotatoria</taxon>
        <taxon>Monogononta</taxon>
        <taxon>Pseudotrocha</taxon>
        <taxon>Ploima</taxon>
        <taxon>Brachionidae</taxon>
        <taxon>Brachionus</taxon>
    </lineage>
</organism>
<name>A0A813YFD0_9BILA</name>
<feature type="domain" description="Phosphatidic acid phosphatase type 2/haloperoxidase" evidence="7">
    <location>
        <begin position="70"/>
        <end position="224"/>
    </location>
</feature>
<evidence type="ECO:0000313" key="8">
    <source>
        <dbReference type="EMBL" id="CAF0883604.1"/>
    </source>
</evidence>
<accession>A0A813YFD0</accession>
<dbReference type="SMART" id="SM00014">
    <property type="entry name" value="acidPPc"/>
    <property type="match status" value="1"/>
</dbReference>
<keyword evidence="5 6" id="KW-0472">Membrane</keyword>
<dbReference type="GO" id="GO:0005886">
    <property type="term" value="C:plasma membrane"/>
    <property type="evidence" value="ECO:0007669"/>
    <property type="project" value="TreeGrafter"/>
</dbReference>
<evidence type="ECO:0000256" key="2">
    <source>
        <dbReference type="ARBA" id="ARBA00008816"/>
    </source>
</evidence>
<feature type="transmembrane region" description="Helical" evidence="6">
    <location>
        <begin position="178"/>
        <end position="197"/>
    </location>
</feature>
<dbReference type="SUPFAM" id="SSF48317">
    <property type="entry name" value="Acid phosphatase/Vanadium-dependent haloperoxidase"/>
    <property type="match status" value="1"/>
</dbReference>
<dbReference type="Pfam" id="PF01569">
    <property type="entry name" value="PAP2"/>
    <property type="match status" value="1"/>
</dbReference>
<reference evidence="8" key="1">
    <citation type="submission" date="2021-02" db="EMBL/GenBank/DDBJ databases">
        <authorList>
            <person name="Nowell W R."/>
        </authorList>
    </citation>
    <scope>NUCLEOTIDE SEQUENCE</scope>
    <source>
        <strain evidence="8">Ploen Becks lab</strain>
    </source>
</reference>